<keyword evidence="3" id="KW-1185">Reference proteome</keyword>
<dbReference type="AlphaFoldDB" id="A0AAW1L341"/>
<sequence>MLKEAAIDSEIGSDVTELADAEDERFETETFTETEVTKKSAIAVDLKEVTEEDLKNNETSSEENIKVTKKSAIAVDLKEVTEEDLKNNETSSEENITDESSQTVVTEIDTDQSELSSVASELNSTDALIQISQNKDEVTEQEDDLIKIAVIHPVEEKIAESDKKADELMTELDKADVIEVKNDAQPAEPAKLDEATESPPVTSMIPIIILNADDKIENKSSTEPQPVKKIKVDDES</sequence>
<gene>
    <name evidence="2" type="ORF">QE152_g16895</name>
</gene>
<evidence type="ECO:0000313" key="2">
    <source>
        <dbReference type="EMBL" id="KAK9729017.1"/>
    </source>
</evidence>
<dbReference type="EMBL" id="JASPKY010000164">
    <property type="protein sequence ID" value="KAK9729017.1"/>
    <property type="molecule type" value="Genomic_DNA"/>
</dbReference>
<evidence type="ECO:0000313" key="3">
    <source>
        <dbReference type="Proteomes" id="UP001458880"/>
    </source>
</evidence>
<name>A0AAW1L341_POPJA</name>
<dbReference type="Proteomes" id="UP001458880">
    <property type="component" value="Unassembled WGS sequence"/>
</dbReference>
<proteinExistence type="predicted"/>
<organism evidence="2 3">
    <name type="scientific">Popillia japonica</name>
    <name type="common">Japanese beetle</name>
    <dbReference type="NCBI Taxonomy" id="7064"/>
    <lineage>
        <taxon>Eukaryota</taxon>
        <taxon>Metazoa</taxon>
        <taxon>Ecdysozoa</taxon>
        <taxon>Arthropoda</taxon>
        <taxon>Hexapoda</taxon>
        <taxon>Insecta</taxon>
        <taxon>Pterygota</taxon>
        <taxon>Neoptera</taxon>
        <taxon>Endopterygota</taxon>
        <taxon>Coleoptera</taxon>
        <taxon>Polyphaga</taxon>
        <taxon>Scarabaeiformia</taxon>
        <taxon>Scarabaeidae</taxon>
        <taxon>Rutelinae</taxon>
        <taxon>Popillia</taxon>
    </lineage>
</organism>
<reference evidence="2 3" key="1">
    <citation type="journal article" date="2024" name="BMC Genomics">
        <title>De novo assembly and annotation of Popillia japonica's genome with initial clues to its potential as an invasive pest.</title>
        <authorList>
            <person name="Cucini C."/>
            <person name="Boschi S."/>
            <person name="Funari R."/>
            <person name="Cardaioli E."/>
            <person name="Iannotti N."/>
            <person name="Marturano G."/>
            <person name="Paoli F."/>
            <person name="Bruttini M."/>
            <person name="Carapelli A."/>
            <person name="Frati F."/>
            <person name="Nardi F."/>
        </authorList>
    </citation>
    <scope>NUCLEOTIDE SEQUENCE [LARGE SCALE GENOMIC DNA]</scope>
    <source>
        <strain evidence="2">DMR45628</strain>
    </source>
</reference>
<feature type="compositionally biased region" description="Acidic residues" evidence="1">
    <location>
        <begin position="17"/>
        <end position="32"/>
    </location>
</feature>
<evidence type="ECO:0000256" key="1">
    <source>
        <dbReference type="SAM" id="MobiDB-lite"/>
    </source>
</evidence>
<feature type="region of interest" description="Disordered" evidence="1">
    <location>
        <begin position="81"/>
        <end position="105"/>
    </location>
</feature>
<feature type="region of interest" description="Disordered" evidence="1">
    <location>
        <begin position="1"/>
        <end position="34"/>
    </location>
</feature>
<feature type="region of interest" description="Disordered" evidence="1">
    <location>
        <begin position="216"/>
        <end position="236"/>
    </location>
</feature>
<protein>
    <submittedName>
        <fullName evidence="2">Uncharacterized protein</fullName>
    </submittedName>
</protein>
<comment type="caution">
    <text evidence="2">The sequence shown here is derived from an EMBL/GenBank/DDBJ whole genome shotgun (WGS) entry which is preliminary data.</text>
</comment>
<accession>A0AAW1L341</accession>